<dbReference type="AlphaFoldDB" id="A0A0H5QAC6"/>
<accession>A0A0H5QAC6</accession>
<evidence type="ECO:0008006" key="3">
    <source>
        <dbReference type="Google" id="ProtNLM"/>
    </source>
</evidence>
<dbReference type="Proteomes" id="UP000182715">
    <property type="component" value="Unassembled WGS sequence"/>
</dbReference>
<reference evidence="1 2" key="1">
    <citation type="submission" date="2014-11" db="EMBL/GenBank/DDBJ databases">
        <authorList>
            <person name="Diene M.Seydina."/>
        </authorList>
    </citation>
    <scope>NUCLEOTIDE SEQUENCE [LARGE SCALE GENOMIC DNA]</scope>
    <source>
        <strain evidence="1 2">Neisseria meningitidis CHUV</strain>
    </source>
</reference>
<protein>
    <recommendedName>
        <fullName evidence="3">PilS cassette</fullName>
    </recommendedName>
</protein>
<evidence type="ECO:0000313" key="1">
    <source>
        <dbReference type="EMBL" id="CRY98330.1"/>
    </source>
</evidence>
<evidence type="ECO:0000313" key="2">
    <source>
        <dbReference type="Proteomes" id="UP000182715"/>
    </source>
</evidence>
<dbReference type="EMBL" id="CVTF01000050">
    <property type="protein sequence ID" value="CRY98330.1"/>
    <property type="molecule type" value="Genomic_DNA"/>
</dbReference>
<name>A0A0H5QAC6_NEIMI</name>
<sequence length="73" mass="8319">MPSFPFFLFHHSYFHAVILAKAEKSKAETQDPVIPAQAGIQFVRFQPFPINHCNVKFPDSHFRGNDGVKVSVF</sequence>
<organism evidence="1 2">
    <name type="scientific">Neisseria meningitidis serogroup B</name>
    <dbReference type="NCBI Taxonomy" id="491"/>
    <lineage>
        <taxon>Bacteria</taxon>
        <taxon>Pseudomonadati</taxon>
        <taxon>Pseudomonadota</taxon>
        <taxon>Betaproteobacteria</taxon>
        <taxon>Neisseriales</taxon>
        <taxon>Neisseriaceae</taxon>
        <taxon>Neisseria</taxon>
    </lineage>
</organism>
<proteinExistence type="predicted"/>